<gene>
    <name evidence="2" type="ORF">KI659_05595</name>
</gene>
<dbReference type="PANTHER" id="PTHR40254">
    <property type="entry name" value="BLR0577 PROTEIN"/>
    <property type="match status" value="1"/>
</dbReference>
<dbReference type="SUPFAM" id="SSF51905">
    <property type="entry name" value="FAD/NAD(P)-binding domain"/>
    <property type="match status" value="1"/>
</dbReference>
<dbReference type="InterPro" id="IPR038732">
    <property type="entry name" value="HpyO/CreE_NAD-binding"/>
</dbReference>
<comment type="caution">
    <text evidence="2">The sequence shown here is derived from an EMBL/GenBank/DDBJ whole genome shotgun (WGS) entry which is preliminary data.</text>
</comment>
<accession>A0AAP2G3I7</accession>
<evidence type="ECO:0000313" key="3">
    <source>
        <dbReference type="Proteomes" id="UP001319104"/>
    </source>
</evidence>
<dbReference type="Gene3D" id="3.50.50.60">
    <property type="entry name" value="FAD/NAD(P)-binding domain"/>
    <property type="match status" value="1"/>
</dbReference>
<sequence>MKNICIIGGGACGVAAFIELFVQISTQKLEDQLSITIIEKSKKVGYGLAFGTTEKSHLLNTQAELMGIFADEVEHFSEWLHDNAYRARGRVEEENGDIDHAYTSRILYGDYLHEQFASHLKKAKSINLNVELVCDRADDIEVDGERFKVILEKGNPIQSDYVILALGNPEATNFKDFQRYPHFINSPWPAHKMLEKIDKKAHVGILGTSLSSIDAVVALMDHGHEGKISLFSPEGMLPRVQPIENNEIVRSYLTLKNVHMIKRKHFRAPKVKELFRLFMRDAENVKKGPIDWKEQDRLGKKADDYLAKDIELAENGGDAILNVAYSLRYDAAKLWSWLSEEEKNRFKKWLGPHWAVNRHGMPLSNAKRLKALMDKGVLTVHAEIGDINPHENSFEVEFGEKGKKTVDNLINATGSPSQVEDMDCTLTENLLKKQLIHPYPSGGILVNELTLEAINKSKVCGIYGTGHLLNGMMLDVNAVWYNVRSIAALCQDILFKARYGENC</sequence>
<feature type="domain" description="FAD-dependent urate hydroxylase HpyO/Asp monooxygenase CreE-like FAD/NAD(P)-binding" evidence="1">
    <location>
        <begin position="6"/>
        <end position="168"/>
    </location>
</feature>
<dbReference type="PANTHER" id="PTHR40254:SF1">
    <property type="entry name" value="BLR0577 PROTEIN"/>
    <property type="match status" value="1"/>
</dbReference>
<dbReference type="InterPro" id="IPR036188">
    <property type="entry name" value="FAD/NAD-bd_sf"/>
</dbReference>
<organism evidence="2 3">
    <name type="scientific">Litoribacter ruber</name>
    <dbReference type="NCBI Taxonomy" id="702568"/>
    <lineage>
        <taxon>Bacteria</taxon>
        <taxon>Pseudomonadati</taxon>
        <taxon>Bacteroidota</taxon>
        <taxon>Cytophagia</taxon>
        <taxon>Cytophagales</taxon>
        <taxon>Cyclobacteriaceae</taxon>
        <taxon>Litoribacter</taxon>
    </lineage>
</organism>
<evidence type="ECO:0000259" key="1">
    <source>
        <dbReference type="Pfam" id="PF13454"/>
    </source>
</evidence>
<proteinExistence type="predicted"/>
<reference evidence="2 3" key="1">
    <citation type="submission" date="2021-05" db="EMBL/GenBank/DDBJ databases">
        <authorList>
            <person name="Zhang Z.D."/>
            <person name="Osman G."/>
        </authorList>
    </citation>
    <scope>NUCLEOTIDE SEQUENCE [LARGE SCALE GENOMIC DNA]</scope>
    <source>
        <strain evidence="2 3">KCTC 32217</strain>
    </source>
</reference>
<evidence type="ECO:0000313" key="2">
    <source>
        <dbReference type="EMBL" id="MBS9523490.1"/>
    </source>
</evidence>
<protein>
    <submittedName>
        <fullName evidence="2">FAD/NAD(P)-binding protein</fullName>
    </submittedName>
</protein>
<keyword evidence="3" id="KW-1185">Reference proteome</keyword>
<name>A0AAP2G3I7_9BACT</name>
<dbReference type="RefSeq" id="WP_213944379.1">
    <property type="nucleotide sequence ID" value="NZ_JAHBGI010000008.1"/>
</dbReference>
<dbReference type="InterPro" id="IPR052189">
    <property type="entry name" value="L-asp_N-monooxygenase_NS-form"/>
</dbReference>
<dbReference type="Pfam" id="PF13454">
    <property type="entry name" value="NAD_binding_9"/>
    <property type="match status" value="1"/>
</dbReference>
<dbReference type="EMBL" id="JAHCMY010000002">
    <property type="protein sequence ID" value="MBS9523490.1"/>
    <property type="molecule type" value="Genomic_DNA"/>
</dbReference>
<dbReference type="Proteomes" id="UP001319104">
    <property type="component" value="Unassembled WGS sequence"/>
</dbReference>
<dbReference type="AlphaFoldDB" id="A0AAP2G3I7"/>